<comment type="caution">
    <text evidence="3">The sequence shown here is derived from an EMBL/GenBank/DDBJ whole genome shotgun (WGS) entry which is preliminary data.</text>
</comment>
<dbReference type="Pfam" id="PF14559">
    <property type="entry name" value="TPR_19"/>
    <property type="match status" value="1"/>
</dbReference>
<keyword evidence="2" id="KW-0175">Coiled coil</keyword>
<keyword evidence="1" id="KW-0802">TPR repeat</keyword>
<evidence type="ECO:0000256" key="1">
    <source>
        <dbReference type="PROSITE-ProRule" id="PRU00339"/>
    </source>
</evidence>
<dbReference type="InterPro" id="IPR011990">
    <property type="entry name" value="TPR-like_helical_dom_sf"/>
</dbReference>
<proteinExistence type="predicted"/>
<dbReference type="SUPFAM" id="SSF48452">
    <property type="entry name" value="TPR-like"/>
    <property type="match status" value="2"/>
</dbReference>
<dbReference type="PATRIC" id="fig|33935.3.peg.995"/>
<evidence type="ECO:0000313" key="4">
    <source>
        <dbReference type="Proteomes" id="UP000037977"/>
    </source>
</evidence>
<gene>
    <name evidence="3" type="ORF">ADM90_07720</name>
</gene>
<dbReference type="InterPro" id="IPR019734">
    <property type="entry name" value="TPR_rpt"/>
</dbReference>
<dbReference type="Pfam" id="PF13181">
    <property type="entry name" value="TPR_8"/>
    <property type="match status" value="1"/>
</dbReference>
<dbReference type="AlphaFoldDB" id="A0A0M9DM39"/>
<dbReference type="SMART" id="SM00028">
    <property type="entry name" value="TPR"/>
    <property type="match status" value="3"/>
</dbReference>
<dbReference type="Proteomes" id="UP000037977">
    <property type="component" value="Unassembled WGS sequence"/>
</dbReference>
<dbReference type="RefSeq" id="WP_053994411.1">
    <property type="nucleotide sequence ID" value="NZ_CP065643.1"/>
</dbReference>
<evidence type="ECO:0008006" key="5">
    <source>
        <dbReference type="Google" id="ProtNLM"/>
    </source>
</evidence>
<keyword evidence="4" id="KW-1185">Reference proteome</keyword>
<sequence>MKKIREAAKRLAIDGQHEQVQSILLASLSQEKTIIAYHNLADLLKEDERFNEALYYARKAVAMQPQTYYPYALLGELYMQTGQIEEAQQWLEYAYTLYESPVVAHNLAYIYKRQRRFSEAASYFIHSYETEDYGLQYAVECFILADDLADAQQWVEVIRRDKERFIGAVELAELYARLGQYAEAAKWYREGYDSYAHNGEWIEDYVWVLHQLEDKEQINAVRTAFIEEMNAELANLSEEAQAYEWTAEEIQQEECRLKASIERVKAAHLQLGIVSESRLYIASRCFTFFCPMHDQGFGEQEVDV</sequence>
<dbReference type="PANTHER" id="PTHR12558">
    <property type="entry name" value="CELL DIVISION CYCLE 16,23,27"/>
    <property type="match status" value="1"/>
</dbReference>
<dbReference type="STRING" id="33935.ADM90_07720"/>
<accession>A0A0M9DM39</accession>
<reference evidence="3 4" key="1">
    <citation type="submission" date="2015-07" db="EMBL/GenBank/DDBJ databases">
        <title>Genome sequencing project for genomic taxonomy and phylogenomics of Bacillus-like bacteria.</title>
        <authorList>
            <person name="Liu B."/>
            <person name="Wang J."/>
            <person name="Zhu Y."/>
            <person name="Liu G."/>
            <person name="Chen Q."/>
            <person name="Chen Z."/>
            <person name="Che J."/>
            <person name="Ge C."/>
            <person name="Shi H."/>
            <person name="Pan Z."/>
            <person name="Liu X."/>
        </authorList>
    </citation>
    <scope>NUCLEOTIDE SEQUENCE [LARGE SCALE GENOMIC DNA]</scope>
    <source>
        <strain evidence="3 4">DSM 54</strain>
    </source>
</reference>
<evidence type="ECO:0000256" key="2">
    <source>
        <dbReference type="SAM" id="Coils"/>
    </source>
</evidence>
<organism evidence="3 4">
    <name type="scientific">Lysinibacillus macroides</name>
    <dbReference type="NCBI Taxonomy" id="33935"/>
    <lineage>
        <taxon>Bacteria</taxon>
        <taxon>Bacillati</taxon>
        <taxon>Bacillota</taxon>
        <taxon>Bacilli</taxon>
        <taxon>Bacillales</taxon>
        <taxon>Bacillaceae</taxon>
        <taxon>Lysinibacillus</taxon>
    </lineage>
</organism>
<dbReference type="Pfam" id="PF13374">
    <property type="entry name" value="TPR_10"/>
    <property type="match status" value="1"/>
</dbReference>
<evidence type="ECO:0000313" key="3">
    <source>
        <dbReference type="EMBL" id="KOY83170.1"/>
    </source>
</evidence>
<dbReference type="PROSITE" id="PS50005">
    <property type="entry name" value="TPR"/>
    <property type="match status" value="1"/>
</dbReference>
<dbReference type="Gene3D" id="1.25.40.10">
    <property type="entry name" value="Tetratricopeptide repeat domain"/>
    <property type="match status" value="1"/>
</dbReference>
<dbReference type="OrthoDB" id="2836682at2"/>
<feature type="coiled-coil region" evidence="2">
    <location>
        <begin position="226"/>
        <end position="253"/>
    </location>
</feature>
<dbReference type="EMBL" id="LGCI01000005">
    <property type="protein sequence ID" value="KOY83170.1"/>
    <property type="molecule type" value="Genomic_DNA"/>
</dbReference>
<name>A0A0M9DM39_9BACI</name>
<protein>
    <recommendedName>
        <fullName evidence="5">Tetratricopeptide repeat protein</fullName>
    </recommendedName>
</protein>
<dbReference type="PANTHER" id="PTHR12558:SF13">
    <property type="entry name" value="CELL DIVISION CYCLE PROTEIN 27 HOMOLOG"/>
    <property type="match status" value="1"/>
</dbReference>
<feature type="repeat" description="TPR" evidence="1">
    <location>
        <begin position="34"/>
        <end position="67"/>
    </location>
</feature>